<keyword evidence="1" id="KW-1133">Transmembrane helix</keyword>
<sequence>MRSKNHILYSLFIYSTMRYLAIVIACLCLFLLPLQLIEKLPQHGQESATPTGIEAACEPILIRVEGHAEPFPLEDYVKGVVQAEMPATFQLEALKAQAIAARTYALKTTNFGTTSIKPTTSHQAFISQSERISPPNIAQAITETASQVLTYNNELITAMFFSTSNGKTESAEGYSGNEIPYLVTTDSLGDTISPKFFNTKTFTLKEWNDAFGFTWTADHFKTLVLTPNESQRVKQMTTTQHEWTGREIRDILGLPSTDFEIDASNPNLITVSTKGFGHGVGMSQYGANAMAQEGSKVEEILKHYYPKTEIKNFQSIHSACLKP</sequence>
<dbReference type="Pfam" id="PF08486">
    <property type="entry name" value="SpoIID"/>
    <property type="match status" value="1"/>
</dbReference>
<dbReference type="GO" id="GO:0030288">
    <property type="term" value="C:outer membrane-bounded periplasmic space"/>
    <property type="evidence" value="ECO:0007669"/>
    <property type="project" value="TreeGrafter"/>
</dbReference>
<comment type="caution">
    <text evidence="3">The sequence shown here is derived from an EMBL/GenBank/DDBJ whole genome shotgun (WGS) entry which is preliminary data.</text>
</comment>
<dbReference type="PANTHER" id="PTHR30032:SF4">
    <property type="entry name" value="AMIDASE ENHANCER"/>
    <property type="match status" value="1"/>
</dbReference>
<evidence type="ECO:0000259" key="2">
    <source>
        <dbReference type="Pfam" id="PF08486"/>
    </source>
</evidence>
<evidence type="ECO:0000313" key="3">
    <source>
        <dbReference type="EMBL" id="MCZ8537214.1"/>
    </source>
</evidence>
<proteinExistence type="predicted"/>
<dbReference type="EMBL" id="JAMKBJ010000006">
    <property type="protein sequence ID" value="MCZ8537214.1"/>
    <property type="molecule type" value="Genomic_DNA"/>
</dbReference>
<name>A0A9X3LH12_9BACL</name>
<evidence type="ECO:0000256" key="1">
    <source>
        <dbReference type="SAM" id="Phobius"/>
    </source>
</evidence>
<dbReference type="InterPro" id="IPR014225">
    <property type="entry name" value="Spore_II_D_firmicutes"/>
</dbReference>
<accession>A0A9X3LH12</accession>
<dbReference type="InterPro" id="IPR013486">
    <property type="entry name" value="SpoIID/LytB"/>
</dbReference>
<dbReference type="NCBIfam" id="TIGR02870">
    <property type="entry name" value="spore_II_D"/>
    <property type="match status" value="1"/>
</dbReference>
<dbReference type="Proteomes" id="UP001152173">
    <property type="component" value="Unassembled WGS sequence"/>
</dbReference>
<dbReference type="InterPro" id="IPR051922">
    <property type="entry name" value="Bact_Sporulation_Assoc"/>
</dbReference>
<dbReference type="InterPro" id="IPR013693">
    <property type="entry name" value="SpoIID/LytB_N"/>
</dbReference>
<keyword evidence="1" id="KW-0812">Transmembrane</keyword>
<reference evidence="3" key="1">
    <citation type="submission" date="2022-05" db="EMBL/GenBank/DDBJ databases">
        <authorList>
            <person name="Colautti A."/>
            <person name="Iacumin L."/>
        </authorList>
    </citation>
    <scope>NUCLEOTIDE SEQUENCE</scope>
    <source>
        <strain evidence="3">SK 55</strain>
    </source>
</reference>
<gene>
    <name evidence="3" type="primary">spoIID</name>
    <name evidence="3" type="ORF">M9R32_08490</name>
</gene>
<keyword evidence="1" id="KW-0472">Membrane</keyword>
<dbReference type="PANTHER" id="PTHR30032">
    <property type="entry name" value="N-ACETYLMURAMOYL-L-ALANINE AMIDASE-RELATED"/>
    <property type="match status" value="1"/>
</dbReference>
<dbReference type="GO" id="GO:0030435">
    <property type="term" value="P:sporulation resulting in formation of a cellular spore"/>
    <property type="evidence" value="ECO:0007669"/>
    <property type="project" value="InterPro"/>
</dbReference>
<dbReference type="RefSeq" id="WP_269926310.1">
    <property type="nucleotide sequence ID" value="NZ_JAMKBJ010000006.1"/>
</dbReference>
<evidence type="ECO:0000313" key="4">
    <source>
        <dbReference type="Proteomes" id="UP001152173"/>
    </source>
</evidence>
<feature type="transmembrane region" description="Helical" evidence="1">
    <location>
        <begin position="7"/>
        <end position="32"/>
    </location>
</feature>
<dbReference type="NCBIfam" id="TIGR02669">
    <property type="entry name" value="SpoIID_LytB"/>
    <property type="match status" value="1"/>
</dbReference>
<protein>
    <submittedName>
        <fullName evidence="3">Stage II sporulation protein D</fullName>
    </submittedName>
</protein>
<keyword evidence="4" id="KW-1185">Reference proteome</keyword>
<organism evidence="3 4">
    <name type="scientific">Paenisporosarcina quisquiliarum</name>
    <dbReference type="NCBI Taxonomy" id="365346"/>
    <lineage>
        <taxon>Bacteria</taxon>
        <taxon>Bacillati</taxon>
        <taxon>Bacillota</taxon>
        <taxon>Bacilli</taxon>
        <taxon>Bacillales</taxon>
        <taxon>Caryophanaceae</taxon>
        <taxon>Paenisporosarcina</taxon>
    </lineage>
</organism>
<dbReference type="AlphaFoldDB" id="A0A9X3LH12"/>
<feature type="domain" description="Sporulation stage II protein D amidase enhancer LytB N-terminal" evidence="2">
    <location>
        <begin position="70"/>
        <end position="151"/>
    </location>
</feature>